<evidence type="ECO:0000313" key="7">
    <source>
        <dbReference type="Proteomes" id="UP000614058"/>
    </source>
</evidence>
<evidence type="ECO:0000259" key="3">
    <source>
        <dbReference type="Pfam" id="PF22174"/>
    </source>
</evidence>
<feature type="domain" description="Tail protein NMB1110-like C-terminal" evidence="3">
    <location>
        <begin position="275"/>
        <end position="343"/>
    </location>
</feature>
<dbReference type="RefSeq" id="WP_200523422.1">
    <property type="nucleotide sequence ID" value="NZ_JAEHNZ010000006.1"/>
</dbReference>
<dbReference type="InterPro" id="IPR049354">
    <property type="entry name" value="GpP-like_N"/>
</dbReference>
<dbReference type="InterPro" id="IPR026276">
    <property type="entry name" value="Baseplate_GpP"/>
</dbReference>
<evidence type="ECO:0000259" key="5">
    <source>
        <dbReference type="Pfam" id="PF22630"/>
    </source>
</evidence>
<evidence type="ECO:0000259" key="4">
    <source>
        <dbReference type="Pfam" id="PF22255"/>
    </source>
</evidence>
<name>A0ABS1BXW4_9NEIS</name>
<sequence length="378" mass="42049">MATPNNLYDNSIVLRIGGMEHRTWQSYDIDSDFLIPADGFDFELGVAATQGQIPDLTGQRCEVVINGETVLTGIIGNQRDEKDKGSRSLRLTGRDLACLLVDCSAPQVNVKGMTVLSAVQKLVAPWRQYLSRVVLKAENNPTLDKVDIEPSESAWQALSHVANSVGLHVWLEADGTLAVGGADYSSEPVATLCWSRNDNRRNVERINIERDVDNRFSEVTFLAQSHGRSGNAAKHDLKWVWQDPSMPLHKPKTVVVANADNLEALKRQAKKQLSDWKLEGLTITVTVGDHKTVAGVLWAAGQRVHLIDEEEGIDAIFFVMGRRLMLSRMGGTQTELRLKEDGVWTPDAYAQKAERARKRKGKRKTARGKDKDEELKSK</sequence>
<dbReference type="Gene3D" id="3.55.50.10">
    <property type="entry name" value="Baseplate protein-like domains"/>
    <property type="match status" value="1"/>
</dbReference>
<gene>
    <name evidence="6" type="ORF">JDW22_13180</name>
</gene>
<dbReference type="Pfam" id="PF22630">
    <property type="entry name" value="NMB1110_3rd"/>
    <property type="match status" value="1"/>
</dbReference>
<feature type="compositionally biased region" description="Basic and acidic residues" evidence="1">
    <location>
        <begin position="367"/>
        <end position="378"/>
    </location>
</feature>
<feature type="domain" description="Baseplate hub protein gp44/GpP-like second" evidence="4">
    <location>
        <begin position="97"/>
        <end position="180"/>
    </location>
</feature>
<reference evidence="6 7" key="1">
    <citation type="journal article" date="2021" name="Pathogens">
        <title>Isolation and Characterization of Kingella bonacorsii sp. nov., A Novel Kingella Species Detected in a Stable Periodontitis Subject.</title>
        <authorList>
            <person name="Antezack A."/>
            <person name="Boxberger M."/>
            <person name="Rolland C."/>
            <person name="Monnet-Corti V."/>
            <person name="La Scola B."/>
        </authorList>
    </citation>
    <scope>NUCLEOTIDE SEQUENCE [LARGE SCALE GENOMIC DNA]</scope>
    <source>
        <strain evidence="6 7">Marseille-Q4569</strain>
    </source>
</reference>
<dbReference type="Proteomes" id="UP000614058">
    <property type="component" value="Unassembled WGS sequence"/>
</dbReference>
<dbReference type="Pfam" id="PF22174">
    <property type="entry name" value="NMB1110-like_C"/>
    <property type="match status" value="1"/>
</dbReference>
<proteinExistence type="predicted"/>
<organism evidence="6 7">
    <name type="scientific">Kingella bonacorsii</name>
    <dbReference type="NCBI Taxonomy" id="2796361"/>
    <lineage>
        <taxon>Bacteria</taxon>
        <taxon>Pseudomonadati</taxon>
        <taxon>Pseudomonadota</taxon>
        <taxon>Betaproteobacteria</taxon>
        <taxon>Neisseriales</taxon>
        <taxon>Neisseriaceae</taxon>
        <taxon>Kingella</taxon>
    </lineage>
</organism>
<feature type="compositionally biased region" description="Basic residues" evidence="1">
    <location>
        <begin position="355"/>
        <end position="366"/>
    </location>
</feature>
<dbReference type="Pfam" id="PF22255">
    <property type="entry name" value="Gp44-like_2nd"/>
    <property type="match status" value="1"/>
</dbReference>
<protein>
    <submittedName>
        <fullName evidence="6">Phage tail protein</fullName>
    </submittedName>
</protein>
<dbReference type="InterPro" id="IPR054034">
    <property type="entry name" value="NMB1110-like_C"/>
</dbReference>
<dbReference type="InterPro" id="IPR054482">
    <property type="entry name" value="NMB1110-like_3rd"/>
</dbReference>
<feature type="domain" description="Tail protein NMB1110-like third" evidence="5">
    <location>
        <begin position="215"/>
        <end position="273"/>
    </location>
</feature>
<dbReference type="Gene3D" id="2.30.300.10">
    <property type="entry name" value="Baseplate protein-like domain - beta roll fold"/>
    <property type="match status" value="1"/>
</dbReference>
<dbReference type="EMBL" id="JAEHNZ010000006">
    <property type="protein sequence ID" value="MBK0397495.1"/>
    <property type="molecule type" value="Genomic_DNA"/>
</dbReference>
<evidence type="ECO:0000313" key="6">
    <source>
        <dbReference type="EMBL" id="MBK0397495.1"/>
    </source>
</evidence>
<evidence type="ECO:0000256" key="1">
    <source>
        <dbReference type="SAM" id="MobiDB-lite"/>
    </source>
</evidence>
<dbReference type="Pfam" id="PF21683">
    <property type="entry name" value="GpP-like_1st"/>
    <property type="match status" value="1"/>
</dbReference>
<feature type="region of interest" description="Disordered" evidence="1">
    <location>
        <begin position="350"/>
        <end position="378"/>
    </location>
</feature>
<evidence type="ECO:0000259" key="2">
    <source>
        <dbReference type="Pfam" id="PF21683"/>
    </source>
</evidence>
<dbReference type="InterPro" id="IPR053981">
    <property type="entry name" value="Gp44/GpP-like_2nd"/>
</dbReference>
<dbReference type="InterPro" id="IPR023399">
    <property type="entry name" value="Baseplate-like_2-layer_sand"/>
</dbReference>
<keyword evidence="7" id="KW-1185">Reference proteome</keyword>
<dbReference type="SUPFAM" id="SSF69279">
    <property type="entry name" value="Phage tail proteins"/>
    <property type="match status" value="2"/>
</dbReference>
<dbReference type="Gene3D" id="3.30.1920.10">
    <property type="entry name" value="Baseplate protein-like domains - 2 layer sandwich fold"/>
    <property type="match status" value="1"/>
</dbReference>
<dbReference type="PIRSF" id="PIRSF004440">
    <property type="entry name" value="GpP"/>
    <property type="match status" value="1"/>
</dbReference>
<feature type="domain" description="Baseplate hub protein gp44-like N-terminal" evidence="2">
    <location>
        <begin position="12"/>
        <end position="95"/>
    </location>
</feature>
<accession>A0ABS1BXW4</accession>
<comment type="caution">
    <text evidence="6">The sequence shown here is derived from an EMBL/GenBank/DDBJ whole genome shotgun (WGS) entry which is preliminary data.</text>
</comment>